<evidence type="ECO:0000313" key="3">
    <source>
        <dbReference type="EMBL" id="CAC5357711.1"/>
    </source>
</evidence>
<proteinExistence type="predicted"/>
<dbReference type="AlphaFoldDB" id="A0A6J7ZY65"/>
<feature type="compositionally biased region" description="Polar residues" evidence="1">
    <location>
        <begin position="134"/>
        <end position="153"/>
    </location>
</feature>
<keyword evidence="2" id="KW-0732">Signal</keyword>
<reference evidence="3 4" key="1">
    <citation type="submission" date="2020-06" db="EMBL/GenBank/DDBJ databases">
        <authorList>
            <person name="Li R."/>
            <person name="Bekaert M."/>
        </authorList>
    </citation>
    <scope>NUCLEOTIDE SEQUENCE [LARGE SCALE GENOMIC DNA]</scope>
    <source>
        <strain evidence="4">wild</strain>
    </source>
</reference>
<accession>A0A6J7ZY65</accession>
<evidence type="ECO:0008006" key="5">
    <source>
        <dbReference type="Google" id="ProtNLM"/>
    </source>
</evidence>
<feature type="region of interest" description="Disordered" evidence="1">
    <location>
        <begin position="134"/>
        <end position="155"/>
    </location>
</feature>
<protein>
    <recommendedName>
        <fullName evidence="5">Apple domain-containing protein</fullName>
    </recommendedName>
</protein>
<evidence type="ECO:0000256" key="1">
    <source>
        <dbReference type="SAM" id="MobiDB-lite"/>
    </source>
</evidence>
<organism evidence="3 4">
    <name type="scientific">Mytilus coruscus</name>
    <name type="common">Sea mussel</name>
    <dbReference type="NCBI Taxonomy" id="42192"/>
    <lineage>
        <taxon>Eukaryota</taxon>
        <taxon>Metazoa</taxon>
        <taxon>Spiralia</taxon>
        <taxon>Lophotrochozoa</taxon>
        <taxon>Mollusca</taxon>
        <taxon>Bivalvia</taxon>
        <taxon>Autobranchia</taxon>
        <taxon>Pteriomorphia</taxon>
        <taxon>Mytilida</taxon>
        <taxon>Mytiloidea</taxon>
        <taxon>Mytilidae</taxon>
        <taxon>Mytilinae</taxon>
        <taxon>Mytilus</taxon>
    </lineage>
</organism>
<evidence type="ECO:0000256" key="2">
    <source>
        <dbReference type="SAM" id="SignalP"/>
    </source>
</evidence>
<dbReference type="Proteomes" id="UP000507470">
    <property type="component" value="Unassembled WGS sequence"/>
</dbReference>
<evidence type="ECO:0000313" key="4">
    <source>
        <dbReference type="Proteomes" id="UP000507470"/>
    </source>
</evidence>
<name>A0A6J7ZY65_MYTCO</name>
<gene>
    <name evidence="3" type="ORF">MCOR_1257</name>
</gene>
<sequence length="200" mass="22200">MVNALGLYICSVIFTLSYGMDIKTQSFLADKIFQICYSNFSYVEVQKVKSGVICAALCVHHQTCCSAGFNKQTGECFLDYACFPECVPSHNATFLRKIIYETVKNETTISEITREKTTKFDITSERATLSVTTSEQTTNHGTTIEKQTSQKPTGNGLLDCSGVSVGSSSGVYTIYVENQPLDVYCELIGSDQWMVINFKF</sequence>
<keyword evidence="4" id="KW-1185">Reference proteome</keyword>
<dbReference type="EMBL" id="CACVKT020000225">
    <property type="protein sequence ID" value="CAC5357711.1"/>
    <property type="molecule type" value="Genomic_DNA"/>
</dbReference>
<feature type="chain" id="PRO_5027005601" description="Apple domain-containing protein" evidence="2">
    <location>
        <begin position="20"/>
        <end position="200"/>
    </location>
</feature>
<feature type="signal peptide" evidence="2">
    <location>
        <begin position="1"/>
        <end position="19"/>
    </location>
</feature>